<comment type="similarity">
    <text evidence="1">Belongs to the peptidase S33 family.</text>
</comment>
<dbReference type="AlphaFoldDB" id="A0A255G1B5"/>
<evidence type="ECO:0000313" key="5">
    <source>
        <dbReference type="Proteomes" id="UP000215896"/>
    </source>
</evidence>
<dbReference type="GO" id="GO:0004177">
    <property type="term" value="F:aminopeptidase activity"/>
    <property type="evidence" value="ECO:0007669"/>
    <property type="project" value="UniProtKB-KW"/>
</dbReference>
<evidence type="ECO:0000313" key="4">
    <source>
        <dbReference type="EMBL" id="OYO09728.1"/>
    </source>
</evidence>
<dbReference type="InterPro" id="IPR000073">
    <property type="entry name" value="AB_hydrolase_1"/>
</dbReference>
<gene>
    <name evidence="4" type="ORF">CGZ94_18950</name>
</gene>
<evidence type="ECO:0000256" key="2">
    <source>
        <dbReference type="ARBA" id="ARBA00022801"/>
    </source>
</evidence>
<sequence length="417" mass="46348">MTDSYRFGALTLTDHTLTVPLDWDAPEDGRTIEVFARVISREGGEELPYLVYLQGGPGFEAPRPGDAPAEPAWLPVALEHYRVVMLDERGTGRSTAVGDRLLEGRTADEIADYLTHFRADSIVRDCEAIREHLGVPRWNVLGQSFGGFSTLTYLSRYADSIDQAYITGGLSAVGRHCDEVYASCYDRMRELSQAYYRRFPNDREKIRAIAEQAAAGEIVLPTGEVLSVSRLRSLGMQLGGDHGWKTLHWLLEQDPTSNAFRHDIAATLPFSPRNPIYYVMHESSYADGVVTDWSAMRTMPEDFVSDPSLLTGEHVSSEWLDTVPAYRPWAEVTQKLAAHQWPKLYDADALAASNARGAASVYLRDAFVPFDFSMQTAELLPGVQVWVTSEHEHSGLRTSNGAVLDHLIGLAKGARVR</sequence>
<dbReference type="EMBL" id="NMVO01000017">
    <property type="protein sequence ID" value="OYO09728.1"/>
    <property type="molecule type" value="Genomic_DNA"/>
</dbReference>
<accession>A0A255G1B5</accession>
<dbReference type="OrthoDB" id="9796770at2"/>
<dbReference type="GO" id="GO:0006508">
    <property type="term" value="P:proteolysis"/>
    <property type="evidence" value="ECO:0007669"/>
    <property type="project" value="InterPro"/>
</dbReference>
<comment type="caution">
    <text evidence="4">The sequence shown here is derived from an EMBL/GenBank/DDBJ whole genome shotgun (WGS) entry which is preliminary data.</text>
</comment>
<name>A0A255G1B5_9ACTN</name>
<keyword evidence="2" id="KW-0378">Hydrolase</keyword>
<keyword evidence="5" id="KW-1185">Reference proteome</keyword>
<dbReference type="InterPro" id="IPR051601">
    <property type="entry name" value="Serine_prot/Carboxylest_S33"/>
</dbReference>
<dbReference type="Pfam" id="PF00561">
    <property type="entry name" value="Abhydrolase_1"/>
    <property type="match status" value="1"/>
</dbReference>
<keyword evidence="4" id="KW-0645">Protease</keyword>
<organism evidence="4 5">
    <name type="scientific">Enemella evansiae</name>
    <dbReference type="NCBI Taxonomy" id="2016499"/>
    <lineage>
        <taxon>Bacteria</taxon>
        <taxon>Bacillati</taxon>
        <taxon>Actinomycetota</taxon>
        <taxon>Actinomycetes</taxon>
        <taxon>Propionibacteriales</taxon>
        <taxon>Propionibacteriaceae</taxon>
        <taxon>Enemella</taxon>
    </lineage>
</organism>
<keyword evidence="4" id="KW-0031">Aminopeptidase</keyword>
<dbReference type="RefSeq" id="WP_094406744.1">
    <property type="nucleotide sequence ID" value="NZ_NMVO01000017.1"/>
</dbReference>
<protein>
    <submittedName>
        <fullName evidence="4">Aminopeptidase</fullName>
    </submittedName>
</protein>
<evidence type="ECO:0000256" key="1">
    <source>
        <dbReference type="ARBA" id="ARBA00010088"/>
    </source>
</evidence>
<feature type="domain" description="AB hydrolase-1" evidence="3">
    <location>
        <begin position="50"/>
        <end position="203"/>
    </location>
</feature>
<reference evidence="4 5" key="1">
    <citation type="submission" date="2017-07" db="EMBL/GenBank/DDBJ databases">
        <title>Draft whole genome sequences of clinical Proprionibacteriaceae strains.</title>
        <authorList>
            <person name="Bernier A.-M."/>
            <person name="Bernard K."/>
            <person name="Domingo M.-C."/>
        </authorList>
    </citation>
    <scope>NUCLEOTIDE SEQUENCE [LARGE SCALE GENOMIC DNA]</scope>
    <source>
        <strain evidence="4 5">NML 030167</strain>
    </source>
</reference>
<dbReference type="InterPro" id="IPR002410">
    <property type="entry name" value="Peptidase_S33"/>
</dbReference>
<dbReference type="InterPro" id="IPR029058">
    <property type="entry name" value="AB_hydrolase_fold"/>
</dbReference>
<dbReference type="SUPFAM" id="SSF53474">
    <property type="entry name" value="alpha/beta-Hydrolases"/>
    <property type="match status" value="1"/>
</dbReference>
<evidence type="ECO:0000259" key="3">
    <source>
        <dbReference type="Pfam" id="PF00561"/>
    </source>
</evidence>
<dbReference type="PRINTS" id="PR00793">
    <property type="entry name" value="PROAMNOPTASE"/>
</dbReference>
<dbReference type="PANTHER" id="PTHR43248">
    <property type="entry name" value="2-SUCCINYL-6-HYDROXY-2,4-CYCLOHEXADIENE-1-CARBOXYLATE SYNTHASE"/>
    <property type="match status" value="1"/>
</dbReference>
<dbReference type="Proteomes" id="UP000215896">
    <property type="component" value="Unassembled WGS sequence"/>
</dbReference>
<dbReference type="PANTHER" id="PTHR43248:SF2">
    <property type="entry name" value="PROLYL AMINOPEPTIDASE"/>
    <property type="match status" value="1"/>
</dbReference>
<proteinExistence type="inferred from homology"/>
<dbReference type="Gene3D" id="3.40.50.1820">
    <property type="entry name" value="alpha/beta hydrolase"/>
    <property type="match status" value="1"/>
</dbReference>